<evidence type="ECO:0000256" key="1">
    <source>
        <dbReference type="SAM" id="Phobius"/>
    </source>
</evidence>
<evidence type="ECO:0000313" key="3">
    <source>
        <dbReference type="Proteomes" id="UP000178377"/>
    </source>
</evidence>
<dbReference type="EMBL" id="MFEO01000026">
    <property type="protein sequence ID" value="OGE89195.1"/>
    <property type="molecule type" value="Genomic_DNA"/>
</dbReference>
<feature type="transmembrane region" description="Helical" evidence="1">
    <location>
        <begin position="7"/>
        <end position="27"/>
    </location>
</feature>
<evidence type="ECO:0008006" key="4">
    <source>
        <dbReference type="Google" id="ProtNLM"/>
    </source>
</evidence>
<keyword evidence="1" id="KW-1133">Transmembrane helix</keyword>
<gene>
    <name evidence="2" type="ORF">A2722_00470</name>
</gene>
<comment type="caution">
    <text evidence="2">The sequence shown here is derived from an EMBL/GenBank/DDBJ whole genome shotgun (WGS) entry which is preliminary data.</text>
</comment>
<dbReference type="AlphaFoldDB" id="A0A1F5PH29"/>
<feature type="transmembrane region" description="Helical" evidence="1">
    <location>
        <begin position="71"/>
        <end position="88"/>
    </location>
</feature>
<feature type="transmembrane region" description="Helical" evidence="1">
    <location>
        <begin position="47"/>
        <end position="64"/>
    </location>
</feature>
<organism evidence="2 3">
    <name type="scientific">Candidatus Doudnabacteria bacterium RIFCSPHIGHO2_01_FULL_50_11</name>
    <dbReference type="NCBI Taxonomy" id="1817828"/>
    <lineage>
        <taxon>Bacteria</taxon>
        <taxon>Candidatus Doudnaibacteriota</taxon>
    </lineage>
</organism>
<keyword evidence="1" id="KW-0472">Membrane</keyword>
<sequence>MNPKQFLVIGGIILLLVGILGFVGILGPTASDSIFGATWYFDNAENWAHAVLGIVALLAAFVLPMNMHKPLVIAVGILALLFGVYSLFGSRMIFGANLENPMDTILHLAIGIWALWASMQKSMMSASGSSM</sequence>
<keyword evidence="1" id="KW-0812">Transmembrane</keyword>
<reference evidence="2 3" key="1">
    <citation type="journal article" date="2016" name="Nat. Commun.">
        <title>Thousands of microbial genomes shed light on interconnected biogeochemical processes in an aquifer system.</title>
        <authorList>
            <person name="Anantharaman K."/>
            <person name="Brown C.T."/>
            <person name="Hug L.A."/>
            <person name="Sharon I."/>
            <person name="Castelle C.J."/>
            <person name="Probst A.J."/>
            <person name="Thomas B.C."/>
            <person name="Singh A."/>
            <person name="Wilkins M.J."/>
            <person name="Karaoz U."/>
            <person name="Brodie E.L."/>
            <person name="Williams K.H."/>
            <person name="Hubbard S.S."/>
            <person name="Banfield J.F."/>
        </authorList>
    </citation>
    <scope>NUCLEOTIDE SEQUENCE [LARGE SCALE GENOMIC DNA]</scope>
</reference>
<proteinExistence type="predicted"/>
<dbReference type="Proteomes" id="UP000178377">
    <property type="component" value="Unassembled WGS sequence"/>
</dbReference>
<accession>A0A1F5PH29</accession>
<evidence type="ECO:0000313" key="2">
    <source>
        <dbReference type="EMBL" id="OGE89195.1"/>
    </source>
</evidence>
<name>A0A1F5PH29_9BACT</name>
<protein>
    <recommendedName>
        <fullName evidence="4">DUF4383 domain-containing protein</fullName>
    </recommendedName>
</protein>
<dbReference type="STRING" id="1817828.A2722_00470"/>